<dbReference type="EMBL" id="POSK01000008">
    <property type="protein sequence ID" value="PNI04424.1"/>
    <property type="molecule type" value="Genomic_DNA"/>
</dbReference>
<dbReference type="SUPFAM" id="SSF81342">
    <property type="entry name" value="Transmembrane di-heme cytochromes"/>
    <property type="match status" value="1"/>
</dbReference>
<evidence type="ECO:0000256" key="5">
    <source>
        <dbReference type="ARBA" id="ARBA00023136"/>
    </source>
</evidence>
<dbReference type="GO" id="GO:0020037">
    <property type="term" value="F:heme binding"/>
    <property type="evidence" value="ECO:0007669"/>
    <property type="project" value="TreeGrafter"/>
</dbReference>
<dbReference type="PANTHER" id="PTHR30485:SF1">
    <property type="entry name" value="CYTOCHROME YDHU-RELATED"/>
    <property type="match status" value="1"/>
</dbReference>
<evidence type="ECO:0000256" key="3">
    <source>
        <dbReference type="ARBA" id="ARBA00022692"/>
    </source>
</evidence>
<feature type="transmembrane region" description="Helical" evidence="6">
    <location>
        <begin position="12"/>
        <end position="32"/>
    </location>
</feature>
<dbReference type="GO" id="GO:0022904">
    <property type="term" value="P:respiratory electron transport chain"/>
    <property type="evidence" value="ECO:0007669"/>
    <property type="project" value="InterPro"/>
</dbReference>
<keyword evidence="4 6" id="KW-1133">Transmembrane helix</keyword>
<name>A0A2J8I1Q0_VIBDI</name>
<keyword evidence="5 6" id="KW-0472">Membrane</keyword>
<comment type="subcellular location">
    <subcellularLocation>
        <location evidence="1">Cell membrane</location>
        <topology evidence="1">Multi-pass membrane protein</topology>
    </subcellularLocation>
</comment>
<organism evidence="8 9">
    <name type="scientific">Vibrio diazotrophicus</name>
    <dbReference type="NCBI Taxonomy" id="685"/>
    <lineage>
        <taxon>Bacteria</taxon>
        <taxon>Pseudomonadati</taxon>
        <taxon>Pseudomonadota</taxon>
        <taxon>Gammaproteobacteria</taxon>
        <taxon>Vibrionales</taxon>
        <taxon>Vibrionaceae</taxon>
        <taxon>Vibrio</taxon>
    </lineage>
</organism>
<gene>
    <name evidence="8" type="ORF">C1N32_13415</name>
</gene>
<dbReference type="Proteomes" id="UP000236449">
    <property type="component" value="Unassembled WGS sequence"/>
</dbReference>
<feature type="transmembrane region" description="Helical" evidence="6">
    <location>
        <begin position="114"/>
        <end position="137"/>
    </location>
</feature>
<protein>
    <submittedName>
        <fullName evidence="8">Cytochrome B</fullName>
    </submittedName>
</protein>
<dbReference type="InterPro" id="IPR011577">
    <property type="entry name" value="Cyt_b561_bac/Ni-Hgenase"/>
</dbReference>
<dbReference type="InterPro" id="IPR051542">
    <property type="entry name" value="Hydrogenase_cytochrome"/>
</dbReference>
<dbReference type="RefSeq" id="WP_102966479.1">
    <property type="nucleotide sequence ID" value="NZ_POSK01000008.1"/>
</dbReference>
<evidence type="ECO:0000313" key="9">
    <source>
        <dbReference type="Proteomes" id="UP000236449"/>
    </source>
</evidence>
<evidence type="ECO:0000259" key="7">
    <source>
        <dbReference type="Pfam" id="PF01292"/>
    </source>
</evidence>
<dbReference type="GO" id="GO:0005886">
    <property type="term" value="C:plasma membrane"/>
    <property type="evidence" value="ECO:0007669"/>
    <property type="project" value="UniProtKB-SubCell"/>
</dbReference>
<feature type="transmembrane region" description="Helical" evidence="6">
    <location>
        <begin position="143"/>
        <end position="165"/>
    </location>
</feature>
<accession>A0A2J8I1Q0</accession>
<dbReference type="PANTHER" id="PTHR30485">
    <property type="entry name" value="NI/FE-HYDROGENASE 1 B-TYPE CYTOCHROME SUBUNIT"/>
    <property type="match status" value="1"/>
</dbReference>
<evidence type="ECO:0000313" key="8">
    <source>
        <dbReference type="EMBL" id="PNI04424.1"/>
    </source>
</evidence>
<sequence length="192" mass="22519">MRHMVYKRFERFWHWAQSLLIIAMIATGFEIHGSYQWLGFEDALFWHELCAVTLIVLWLFAIFWHFTTGEWRQYMPTTDKLSDVVRFYVRGIFLGQSHPYQATPERKHNPLQRFFYLGFKLILAPLIWVSGALLLLHPFGIEVIPLGTLSGMHLLVAFLFVVFLIGHIYMTTTGPTPTSHIKTMITGYEEEH</sequence>
<dbReference type="OrthoDB" id="1117555at2"/>
<dbReference type="Gene3D" id="1.20.950.20">
    <property type="entry name" value="Transmembrane di-heme cytochromes, Chain C"/>
    <property type="match status" value="1"/>
</dbReference>
<keyword evidence="3 6" id="KW-0812">Transmembrane</keyword>
<dbReference type="GO" id="GO:0009055">
    <property type="term" value="F:electron transfer activity"/>
    <property type="evidence" value="ECO:0007669"/>
    <property type="project" value="InterPro"/>
</dbReference>
<evidence type="ECO:0000256" key="6">
    <source>
        <dbReference type="SAM" id="Phobius"/>
    </source>
</evidence>
<feature type="transmembrane region" description="Helical" evidence="6">
    <location>
        <begin position="44"/>
        <end position="66"/>
    </location>
</feature>
<dbReference type="Pfam" id="PF01292">
    <property type="entry name" value="Ni_hydr_CYTB"/>
    <property type="match status" value="1"/>
</dbReference>
<proteinExistence type="predicted"/>
<feature type="domain" description="Cytochrome b561 bacterial/Ni-hydrogenase" evidence="7">
    <location>
        <begin position="5"/>
        <end position="187"/>
    </location>
</feature>
<evidence type="ECO:0000256" key="4">
    <source>
        <dbReference type="ARBA" id="ARBA00022989"/>
    </source>
</evidence>
<evidence type="ECO:0000256" key="1">
    <source>
        <dbReference type="ARBA" id="ARBA00004651"/>
    </source>
</evidence>
<comment type="caution">
    <text evidence="8">The sequence shown here is derived from an EMBL/GenBank/DDBJ whole genome shotgun (WGS) entry which is preliminary data.</text>
</comment>
<evidence type="ECO:0000256" key="2">
    <source>
        <dbReference type="ARBA" id="ARBA00022475"/>
    </source>
</evidence>
<keyword evidence="2" id="KW-1003">Cell membrane</keyword>
<dbReference type="AlphaFoldDB" id="A0A2J8I1Q0"/>
<reference evidence="8 9" key="1">
    <citation type="submission" date="2018-01" db="EMBL/GenBank/DDBJ databases">
        <title>Draft genome sequences of six Vibrio diazotrophicus strains isolated from deep-sea sediments of the Baltic Sea.</title>
        <authorList>
            <person name="Castillo D."/>
            <person name="Vandieken V."/>
            <person name="Chiang O."/>
            <person name="Middelboe M."/>
        </authorList>
    </citation>
    <scope>NUCLEOTIDE SEQUENCE [LARGE SCALE GENOMIC DNA]</scope>
    <source>
        <strain evidence="8 9">60.27F</strain>
    </source>
</reference>
<dbReference type="InterPro" id="IPR016174">
    <property type="entry name" value="Di-haem_cyt_TM"/>
</dbReference>